<dbReference type="InterPro" id="IPR006665">
    <property type="entry name" value="OmpA-like"/>
</dbReference>
<dbReference type="InterPro" id="IPR006664">
    <property type="entry name" value="OMP_bac"/>
</dbReference>
<dbReference type="Gene3D" id="3.30.1330.60">
    <property type="entry name" value="OmpA-like domain"/>
    <property type="match status" value="1"/>
</dbReference>
<dbReference type="SUPFAM" id="SSF103088">
    <property type="entry name" value="OmpA-like"/>
    <property type="match status" value="1"/>
</dbReference>
<evidence type="ECO:0000313" key="8">
    <source>
        <dbReference type="Proteomes" id="UP000642488"/>
    </source>
</evidence>
<evidence type="ECO:0000256" key="2">
    <source>
        <dbReference type="ARBA" id="ARBA00023136"/>
    </source>
</evidence>
<evidence type="ECO:0000313" key="7">
    <source>
        <dbReference type="EMBL" id="MBJ3761666.1"/>
    </source>
</evidence>
<evidence type="ECO:0000259" key="6">
    <source>
        <dbReference type="PROSITE" id="PS51123"/>
    </source>
</evidence>
<dbReference type="PANTHER" id="PTHR30329:SF21">
    <property type="entry name" value="LIPOPROTEIN YIAD-RELATED"/>
    <property type="match status" value="1"/>
</dbReference>
<dbReference type="AlphaFoldDB" id="A0A934IF83"/>
<dbReference type="CDD" id="cd07185">
    <property type="entry name" value="OmpA_C-like"/>
    <property type="match status" value="1"/>
</dbReference>
<feature type="chain" id="PRO_5037863614" evidence="5">
    <location>
        <begin position="20"/>
        <end position="302"/>
    </location>
</feature>
<dbReference type="InterPro" id="IPR036737">
    <property type="entry name" value="OmpA-like_sf"/>
</dbReference>
<dbReference type="PROSITE" id="PS51123">
    <property type="entry name" value="OMPA_2"/>
    <property type="match status" value="1"/>
</dbReference>
<keyword evidence="3" id="KW-0998">Cell outer membrane</keyword>
<dbReference type="PRINTS" id="PR01021">
    <property type="entry name" value="OMPADOMAIN"/>
</dbReference>
<protein>
    <submittedName>
        <fullName evidence="7">OmpA family protein</fullName>
    </submittedName>
</protein>
<dbReference type="EMBL" id="JAEKPD010000001">
    <property type="protein sequence ID" value="MBJ3761666.1"/>
    <property type="molecule type" value="Genomic_DNA"/>
</dbReference>
<evidence type="ECO:0000256" key="5">
    <source>
        <dbReference type="SAM" id="SignalP"/>
    </source>
</evidence>
<dbReference type="Pfam" id="PF00691">
    <property type="entry name" value="OmpA"/>
    <property type="match status" value="1"/>
</dbReference>
<comment type="caution">
    <text evidence="7">The sequence shown here is derived from an EMBL/GenBank/DDBJ whole genome shotgun (WGS) entry which is preliminary data.</text>
</comment>
<evidence type="ECO:0000256" key="1">
    <source>
        <dbReference type="ARBA" id="ARBA00004442"/>
    </source>
</evidence>
<organism evidence="7 8">
    <name type="scientific">Palleronia pontilimi</name>
    <dbReference type="NCBI Taxonomy" id="1964209"/>
    <lineage>
        <taxon>Bacteria</taxon>
        <taxon>Pseudomonadati</taxon>
        <taxon>Pseudomonadota</taxon>
        <taxon>Alphaproteobacteria</taxon>
        <taxon>Rhodobacterales</taxon>
        <taxon>Roseobacteraceae</taxon>
        <taxon>Palleronia</taxon>
    </lineage>
</organism>
<feature type="signal peptide" evidence="5">
    <location>
        <begin position="1"/>
        <end position="19"/>
    </location>
</feature>
<keyword evidence="5" id="KW-0732">Signal</keyword>
<dbReference type="PANTHER" id="PTHR30329">
    <property type="entry name" value="STATOR ELEMENT OF FLAGELLAR MOTOR COMPLEX"/>
    <property type="match status" value="1"/>
</dbReference>
<gene>
    <name evidence="7" type="ORF">ILP92_02730</name>
</gene>
<feature type="domain" description="OmpA-like" evidence="6">
    <location>
        <begin position="186"/>
        <end position="302"/>
    </location>
</feature>
<keyword evidence="8" id="KW-1185">Reference proteome</keyword>
<keyword evidence="2 4" id="KW-0472">Membrane</keyword>
<comment type="subcellular location">
    <subcellularLocation>
        <location evidence="1">Cell outer membrane</location>
    </subcellularLocation>
</comment>
<dbReference type="RefSeq" id="WP_198914812.1">
    <property type="nucleotide sequence ID" value="NZ_JAEKPD010000001.1"/>
</dbReference>
<sequence length="302" mass="31586">MIRALPLLVVGLLAQPALALSIALPGKAVQSMRQDDGATTIGLPVGAFDGERVPLDQVDGRVSRTAWKLRGQLSTPAQIADALAGQLREEGWTIDFTCADSACGGYDFRFASNTLPAPGMYVDLGNFRYILARGPDGAAMSLMISRARDAAWVQMTEVAPTDAAAPNVVTSTKSTAVAPGPLSDRLDQTGRVVLDDLLFASGSSQLQDGDATTLGDVAAYLADNPSRTFAIVGHTDIEGSLDANIALSRARAQAVRQVLLDRYGVPPAQVAAQGVGYLAPLGNNDTAAGRLANRRVELVVTN</sequence>
<dbReference type="Proteomes" id="UP000642488">
    <property type="component" value="Unassembled WGS sequence"/>
</dbReference>
<reference evidence="7" key="1">
    <citation type="submission" date="2020-12" db="EMBL/GenBank/DDBJ databases">
        <title>Bacterial taxonomy.</title>
        <authorList>
            <person name="Pan X."/>
        </authorList>
    </citation>
    <scope>NUCLEOTIDE SEQUENCE</scope>
    <source>
        <strain evidence="7">KCTC 52957</strain>
    </source>
</reference>
<evidence type="ECO:0000256" key="3">
    <source>
        <dbReference type="ARBA" id="ARBA00023237"/>
    </source>
</evidence>
<proteinExistence type="predicted"/>
<evidence type="ECO:0000256" key="4">
    <source>
        <dbReference type="PROSITE-ProRule" id="PRU00473"/>
    </source>
</evidence>
<dbReference type="InterPro" id="IPR050330">
    <property type="entry name" value="Bact_OuterMem_StrucFunc"/>
</dbReference>
<accession>A0A934IF83</accession>
<name>A0A934IF83_9RHOB</name>
<dbReference type="GO" id="GO:0009279">
    <property type="term" value="C:cell outer membrane"/>
    <property type="evidence" value="ECO:0007669"/>
    <property type="project" value="UniProtKB-SubCell"/>
</dbReference>